<dbReference type="Pfam" id="PF00300">
    <property type="entry name" value="His_Phos_1"/>
    <property type="match status" value="1"/>
</dbReference>
<dbReference type="PANTHER" id="PTHR48100:SF62">
    <property type="entry name" value="GLUCOSYL-3-PHOSPHOGLYCERATE PHOSPHATASE"/>
    <property type="match status" value="1"/>
</dbReference>
<dbReference type="InterPro" id="IPR029033">
    <property type="entry name" value="His_PPase_superfam"/>
</dbReference>
<protein>
    <submittedName>
        <fullName evidence="1">Histidine phosphatase family protein</fullName>
    </submittedName>
</protein>
<gene>
    <name evidence="1" type="ORF">GCM10023195_28370</name>
</gene>
<reference evidence="2" key="1">
    <citation type="journal article" date="2019" name="Int. J. Syst. Evol. Microbiol.">
        <title>The Global Catalogue of Microorganisms (GCM) 10K type strain sequencing project: providing services to taxonomists for standard genome sequencing and annotation.</title>
        <authorList>
            <consortium name="The Broad Institute Genomics Platform"/>
            <consortium name="The Broad Institute Genome Sequencing Center for Infectious Disease"/>
            <person name="Wu L."/>
            <person name="Ma J."/>
        </authorList>
    </citation>
    <scope>NUCLEOTIDE SEQUENCE [LARGE SCALE GENOMIC DNA]</scope>
    <source>
        <strain evidence="2">JCM 17938</strain>
    </source>
</reference>
<dbReference type="RefSeq" id="WP_345353749.1">
    <property type="nucleotide sequence ID" value="NZ_BAABHJ010000006.1"/>
</dbReference>
<proteinExistence type="predicted"/>
<dbReference type="SMART" id="SM00855">
    <property type="entry name" value="PGAM"/>
    <property type="match status" value="1"/>
</dbReference>
<dbReference type="SUPFAM" id="SSF53254">
    <property type="entry name" value="Phosphoglycerate mutase-like"/>
    <property type="match status" value="1"/>
</dbReference>
<dbReference type="EMBL" id="BAABHJ010000006">
    <property type="protein sequence ID" value="GAA4607465.1"/>
    <property type="molecule type" value="Genomic_DNA"/>
</dbReference>
<accession>A0ABP8TI73</accession>
<comment type="caution">
    <text evidence="1">The sequence shown here is derived from an EMBL/GenBank/DDBJ whole genome shotgun (WGS) entry which is preliminary data.</text>
</comment>
<dbReference type="PANTHER" id="PTHR48100">
    <property type="entry name" value="BROAD-SPECIFICITY PHOSPHATASE YOR283W-RELATED"/>
    <property type="match status" value="1"/>
</dbReference>
<evidence type="ECO:0000313" key="1">
    <source>
        <dbReference type="EMBL" id="GAA4607465.1"/>
    </source>
</evidence>
<dbReference type="InterPro" id="IPR050275">
    <property type="entry name" value="PGM_Phosphatase"/>
</dbReference>
<dbReference type="CDD" id="cd07067">
    <property type="entry name" value="HP_PGM_like"/>
    <property type="match status" value="1"/>
</dbReference>
<dbReference type="PROSITE" id="PS00175">
    <property type="entry name" value="PG_MUTASE"/>
    <property type="match status" value="1"/>
</dbReference>
<sequence>MTEVRKIVLWRHGQTTWNVERRFQGSTDIPLDDTGREQADRAARLLAALRPTAIISSPLQRAADTAQALSAVTGLPVTSDRDLIERGGGAWEGLTNAEIRAKYPTEHALWQPPGGETTEQVSKRVTAAFERGLSGVPAGGLLVVASHGAALRLGMLRWLGFPEELWGRFGGLSNCCWSVLEEGRSGWRLAEHNAGTLPEPVLSDDRAAEGDS</sequence>
<organism evidence="1 2">
    <name type="scientific">Actinoallomurus liliacearum</name>
    <dbReference type="NCBI Taxonomy" id="1080073"/>
    <lineage>
        <taxon>Bacteria</taxon>
        <taxon>Bacillati</taxon>
        <taxon>Actinomycetota</taxon>
        <taxon>Actinomycetes</taxon>
        <taxon>Streptosporangiales</taxon>
        <taxon>Thermomonosporaceae</taxon>
        <taxon>Actinoallomurus</taxon>
    </lineage>
</organism>
<dbReference type="InterPro" id="IPR013078">
    <property type="entry name" value="His_Pase_superF_clade-1"/>
</dbReference>
<evidence type="ECO:0000313" key="2">
    <source>
        <dbReference type="Proteomes" id="UP001500212"/>
    </source>
</evidence>
<dbReference type="Gene3D" id="3.40.50.1240">
    <property type="entry name" value="Phosphoglycerate mutase-like"/>
    <property type="match status" value="1"/>
</dbReference>
<dbReference type="Proteomes" id="UP001500212">
    <property type="component" value="Unassembled WGS sequence"/>
</dbReference>
<keyword evidence="2" id="KW-1185">Reference proteome</keyword>
<dbReference type="InterPro" id="IPR001345">
    <property type="entry name" value="PG/BPGM_mutase_AS"/>
</dbReference>
<name>A0ABP8TI73_9ACTN</name>